<dbReference type="OrthoDB" id="2353632at2"/>
<name>A0A9Q8CJH9_9STAP</name>
<comment type="caution">
    <text evidence="1">The sequence shown here is derived from an EMBL/GenBank/DDBJ whole genome shotgun (WGS) entry which is preliminary data.</text>
</comment>
<evidence type="ECO:0000313" key="2">
    <source>
        <dbReference type="Proteomes" id="UP000295280"/>
    </source>
</evidence>
<dbReference type="AlphaFoldDB" id="A0A9Q8CJH9"/>
<keyword evidence="2" id="KW-1185">Reference proteome</keyword>
<dbReference type="EMBL" id="SCWD01000001">
    <property type="protein sequence ID" value="TDM03760.1"/>
    <property type="molecule type" value="Genomic_DNA"/>
</dbReference>
<gene>
    <name evidence="1" type="ORF">ERX40_00940</name>
</gene>
<reference evidence="1 2" key="1">
    <citation type="submission" date="2019-01" db="EMBL/GenBank/DDBJ databases">
        <title>Draft genome sequences of the type strains of six Macrococcus species.</title>
        <authorList>
            <person name="Mazhar S."/>
            <person name="Altermann E."/>
            <person name="Hill C."/>
            <person name="Mcauliffe O."/>
        </authorList>
    </citation>
    <scope>NUCLEOTIDE SEQUENCE [LARGE SCALE GENOMIC DNA]</scope>
    <source>
        <strain evidence="1 2">ATCC 51828</strain>
    </source>
</reference>
<organism evidence="1 2">
    <name type="scientific">Macrococcus carouselicus</name>
    <dbReference type="NCBI Taxonomy" id="69969"/>
    <lineage>
        <taxon>Bacteria</taxon>
        <taxon>Bacillati</taxon>
        <taxon>Bacillota</taxon>
        <taxon>Bacilli</taxon>
        <taxon>Bacillales</taxon>
        <taxon>Staphylococcaceae</taxon>
        <taxon>Macrococcus</taxon>
    </lineage>
</organism>
<dbReference type="InterPro" id="IPR015053">
    <property type="entry name" value="DUF1871"/>
</dbReference>
<dbReference type="Pfam" id="PF08958">
    <property type="entry name" value="DUF1871"/>
    <property type="match status" value="1"/>
</dbReference>
<dbReference type="InterPro" id="IPR023162">
    <property type="entry name" value="Apc36109-like_dom_sf"/>
</dbReference>
<evidence type="ECO:0000313" key="1">
    <source>
        <dbReference type="EMBL" id="TDM03760.1"/>
    </source>
</evidence>
<dbReference type="Proteomes" id="UP000295280">
    <property type="component" value="Unassembled WGS sequence"/>
</dbReference>
<proteinExistence type="predicted"/>
<sequence>MNAAFNIELYKLLASWNPMHFEDATMGDQEVFDCMDVIHQKKDRDETIRAIQSIYSYSFDAAPSAEEVEAILSRVDQLNQTCEL</sequence>
<dbReference type="RefSeq" id="WP_133416623.1">
    <property type="nucleotide sequence ID" value="NZ_SCWD01000001.1"/>
</dbReference>
<accession>A0A9Q8CJH9</accession>
<dbReference type="SUPFAM" id="SSF116922">
    <property type="entry name" value="YugE-like"/>
    <property type="match status" value="1"/>
</dbReference>
<protein>
    <submittedName>
        <fullName evidence="1">DUF1871 family protein</fullName>
    </submittedName>
</protein>
<dbReference type="Gene3D" id="1.10.340.20">
    <property type="entry name" value="Apc36109-like domain"/>
    <property type="match status" value="1"/>
</dbReference>